<organism evidence="1 2">
    <name type="scientific">Dallia pectoralis</name>
    <name type="common">Alaska blackfish</name>
    <dbReference type="NCBI Taxonomy" id="75939"/>
    <lineage>
        <taxon>Eukaryota</taxon>
        <taxon>Metazoa</taxon>
        <taxon>Chordata</taxon>
        <taxon>Craniata</taxon>
        <taxon>Vertebrata</taxon>
        <taxon>Euteleostomi</taxon>
        <taxon>Actinopterygii</taxon>
        <taxon>Neopterygii</taxon>
        <taxon>Teleostei</taxon>
        <taxon>Protacanthopterygii</taxon>
        <taxon>Esociformes</taxon>
        <taxon>Umbridae</taxon>
        <taxon>Dallia</taxon>
    </lineage>
</organism>
<sequence length="373" mass="41726">MASASGYYNDVLQITLFMRNCNDDFKECDICDFTSSTETEEGALAAKRRWINKTFEDCVTDESGHSEVEFDQEELCRHLIENCRHLNSDEEQELPAAPRKLKHVQERESPVRSEYATSPSSSSPSRRSSSATTVIPTSTPSRQSSSGSTVIPQITRAKKGSLVQQSTQGTSSRQQTPSTKGKRCPYPMPEEKFQRKVMEMLVDMREDIRSLKKRDAEQCEAAKIQQASTVEALNLLDRSLDSLEEKQKLTNGLSKVGGVHLKDNVKRVMEKLMTNGLMAKFNMKGGKGMLAFTKLRLFTVVAESVQRTTAETEASISSAVAFCLKPQTGWAEVEGNRMYMKYSACQFLRPWLRSVNKEALNSLSAFASHSLLS</sequence>
<accession>A0ACC2H0U4</accession>
<dbReference type="EMBL" id="CM055734">
    <property type="protein sequence ID" value="KAJ8009673.1"/>
    <property type="molecule type" value="Genomic_DNA"/>
</dbReference>
<reference evidence="1" key="1">
    <citation type="submission" date="2021-05" db="EMBL/GenBank/DDBJ databases">
        <authorList>
            <person name="Pan Q."/>
            <person name="Jouanno E."/>
            <person name="Zahm M."/>
            <person name="Klopp C."/>
            <person name="Cabau C."/>
            <person name="Louis A."/>
            <person name="Berthelot C."/>
            <person name="Parey E."/>
            <person name="Roest Crollius H."/>
            <person name="Montfort J."/>
            <person name="Robinson-Rechavi M."/>
            <person name="Bouchez O."/>
            <person name="Lampietro C."/>
            <person name="Lopez Roques C."/>
            <person name="Donnadieu C."/>
            <person name="Postlethwait J."/>
            <person name="Bobe J."/>
            <person name="Dillon D."/>
            <person name="Chandos A."/>
            <person name="von Hippel F."/>
            <person name="Guiguen Y."/>
        </authorList>
    </citation>
    <scope>NUCLEOTIDE SEQUENCE</scope>
    <source>
        <strain evidence="1">YG-Jan2019</strain>
    </source>
</reference>
<dbReference type="Proteomes" id="UP001157502">
    <property type="component" value="Chromosome 7"/>
</dbReference>
<comment type="caution">
    <text evidence="1">The sequence shown here is derived from an EMBL/GenBank/DDBJ whole genome shotgun (WGS) entry which is preliminary data.</text>
</comment>
<name>A0ACC2H0U4_DALPE</name>
<evidence type="ECO:0000313" key="2">
    <source>
        <dbReference type="Proteomes" id="UP001157502"/>
    </source>
</evidence>
<evidence type="ECO:0000313" key="1">
    <source>
        <dbReference type="EMBL" id="KAJ8009673.1"/>
    </source>
</evidence>
<gene>
    <name evidence="1" type="ORF">DPEC_G00093940</name>
</gene>
<keyword evidence="2" id="KW-1185">Reference proteome</keyword>
<protein>
    <submittedName>
        <fullName evidence="1">Uncharacterized protein</fullName>
    </submittedName>
</protein>
<proteinExistence type="predicted"/>